<name>A0A4C1V3K3_EUMVA</name>
<dbReference type="Proteomes" id="UP000299102">
    <property type="component" value="Unassembled WGS sequence"/>
</dbReference>
<gene>
    <name evidence="1" type="ORF">EVAR_19684_1</name>
</gene>
<protein>
    <submittedName>
        <fullName evidence="1">Uncharacterized protein</fullName>
    </submittedName>
</protein>
<proteinExistence type="predicted"/>
<sequence length="92" mass="11005">MKTKKKKVEKEKKKKLNKKTYYNIKLQKKRPWGNHVKKDAPRTLPYWWHVSYRLDGPTRSHAEAAPATFARAAHSSLRCRNDEKIARNRFKN</sequence>
<dbReference type="EMBL" id="BGZK01000265">
    <property type="protein sequence ID" value="GBP32832.1"/>
    <property type="molecule type" value="Genomic_DNA"/>
</dbReference>
<dbReference type="AlphaFoldDB" id="A0A4C1V3K3"/>
<reference evidence="1 2" key="1">
    <citation type="journal article" date="2019" name="Commun. Biol.">
        <title>The bagworm genome reveals a unique fibroin gene that provides high tensile strength.</title>
        <authorList>
            <person name="Kono N."/>
            <person name="Nakamura H."/>
            <person name="Ohtoshi R."/>
            <person name="Tomita M."/>
            <person name="Numata K."/>
            <person name="Arakawa K."/>
        </authorList>
    </citation>
    <scope>NUCLEOTIDE SEQUENCE [LARGE SCALE GENOMIC DNA]</scope>
</reference>
<accession>A0A4C1V3K3</accession>
<organism evidence="1 2">
    <name type="scientific">Eumeta variegata</name>
    <name type="common">Bagworm moth</name>
    <name type="synonym">Eumeta japonica</name>
    <dbReference type="NCBI Taxonomy" id="151549"/>
    <lineage>
        <taxon>Eukaryota</taxon>
        <taxon>Metazoa</taxon>
        <taxon>Ecdysozoa</taxon>
        <taxon>Arthropoda</taxon>
        <taxon>Hexapoda</taxon>
        <taxon>Insecta</taxon>
        <taxon>Pterygota</taxon>
        <taxon>Neoptera</taxon>
        <taxon>Endopterygota</taxon>
        <taxon>Lepidoptera</taxon>
        <taxon>Glossata</taxon>
        <taxon>Ditrysia</taxon>
        <taxon>Tineoidea</taxon>
        <taxon>Psychidae</taxon>
        <taxon>Oiketicinae</taxon>
        <taxon>Eumeta</taxon>
    </lineage>
</organism>
<comment type="caution">
    <text evidence="1">The sequence shown here is derived from an EMBL/GenBank/DDBJ whole genome shotgun (WGS) entry which is preliminary data.</text>
</comment>
<evidence type="ECO:0000313" key="2">
    <source>
        <dbReference type="Proteomes" id="UP000299102"/>
    </source>
</evidence>
<keyword evidence="2" id="KW-1185">Reference proteome</keyword>
<evidence type="ECO:0000313" key="1">
    <source>
        <dbReference type="EMBL" id="GBP32832.1"/>
    </source>
</evidence>